<evidence type="ECO:0008006" key="4">
    <source>
        <dbReference type="Google" id="ProtNLM"/>
    </source>
</evidence>
<gene>
    <name evidence="2" type="ORF">HD597_004693</name>
</gene>
<dbReference type="EMBL" id="JAMZEB010000002">
    <property type="protein sequence ID" value="MCP2357673.1"/>
    <property type="molecule type" value="Genomic_DNA"/>
</dbReference>
<organism evidence="2 3">
    <name type="scientific">Nonomuraea thailandensis</name>
    <dbReference type="NCBI Taxonomy" id="1188745"/>
    <lineage>
        <taxon>Bacteria</taxon>
        <taxon>Bacillati</taxon>
        <taxon>Actinomycetota</taxon>
        <taxon>Actinomycetes</taxon>
        <taxon>Streptosporangiales</taxon>
        <taxon>Streptosporangiaceae</taxon>
        <taxon>Nonomuraea</taxon>
    </lineage>
</organism>
<comment type="caution">
    <text evidence="2">The sequence shown here is derived from an EMBL/GenBank/DDBJ whole genome shotgun (WGS) entry which is preliminary data.</text>
</comment>
<dbReference type="AlphaFoldDB" id="A0A9X2GNQ8"/>
<keyword evidence="1" id="KW-0472">Membrane</keyword>
<evidence type="ECO:0000256" key="1">
    <source>
        <dbReference type="SAM" id="Phobius"/>
    </source>
</evidence>
<name>A0A9X2GNQ8_9ACTN</name>
<keyword evidence="1" id="KW-1133">Transmembrane helix</keyword>
<dbReference type="RefSeq" id="WP_253744783.1">
    <property type="nucleotide sequence ID" value="NZ_BAABKA010000026.1"/>
</dbReference>
<sequence>MDGLSPRERLALAAIELELLRSGERLASRLSEFNERAEQDGPRRFCDHVSRTEVAAVAAMALLLAAILTLVIVTCGK</sequence>
<accession>A0A9X2GNQ8</accession>
<keyword evidence="3" id="KW-1185">Reference proteome</keyword>
<reference evidence="2" key="1">
    <citation type="submission" date="2022-06" db="EMBL/GenBank/DDBJ databases">
        <title>Sequencing the genomes of 1000 actinobacteria strains.</title>
        <authorList>
            <person name="Klenk H.-P."/>
        </authorList>
    </citation>
    <scope>NUCLEOTIDE SEQUENCE</scope>
    <source>
        <strain evidence="2">DSM 46694</strain>
    </source>
</reference>
<proteinExistence type="predicted"/>
<feature type="transmembrane region" description="Helical" evidence="1">
    <location>
        <begin position="54"/>
        <end position="75"/>
    </location>
</feature>
<dbReference type="Proteomes" id="UP001139648">
    <property type="component" value="Unassembled WGS sequence"/>
</dbReference>
<evidence type="ECO:0000313" key="3">
    <source>
        <dbReference type="Proteomes" id="UP001139648"/>
    </source>
</evidence>
<keyword evidence="1" id="KW-0812">Transmembrane</keyword>
<protein>
    <recommendedName>
        <fullName evidence="4">DUF3040 domain-containing protein</fullName>
    </recommendedName>
</protein>
<evidence type="ECO:0000313" key="2">
    <source>
        <dbReference type="EMBL" id="MCP2357673.1"/>
    </source>
</evidence>